<sequence length="39" mass="4220">MKITVIGASGKQGSLLVKEAMSRGYEVTGFVRKGEIYSK</sequence>
<protein>
    <submittedName>
        <fullName evidence="1">Flavin reductase</fullName>
        <ecNumber evidence="1">1.5.1.30</ecNumber>
    </submittedName>
</protein>
<dbReference type="SUPFAM" id="SSF51735">
    <property type="entry name" value="NAD(P)-binding Rossmann-fold domains"/>
    <property type="match status" value="1"/>
</dbReference>
<proteinExistence type="predicted"/>
<dbReference type="Proteomes" id="UP000789738">
    <property type="component" value="Unassembled WGS sequence"/>
</dbReference>
<evidence type="ECO:0000313" key="1">
    <source>
        <dbReference type="EMBL" id="CAG9704173.1"/>
    </source>
</evidence>
<dbReference type="AlphaFoldDB" id="A0AA86MEE6"/>
<organism evidence="1 2">
    <name type="scientific">Clostridium neonatale</name>
    <dbReference type="NCBI Taxonomy" id="137838"/>
    <lineage>
        <taxon>Bacteria</taxon>
        <taxon>Bacillati</taxon>
        <taxon>Bacillota</taxon>
        <taxon>Clostridia</taxon>
        <taxon>Eubacteriales</taxon>
        <taxon>Clostridiaceae</taxon>
        <taxon>Clostridium</taxon>
    </lineage>
</organism>
<reference evidence="1" key="1">
    <citation type="submission" date="2021-10" db="EMBL/GenBank/DDBJ databases">
        <authorList>
            <person name="Mesa V."/>
        </authorList>
    </citation>
    <scope>NUCLEOTIDE SEQUENCE</scope>
    <source>
        <strain evidence="1">CC3_PB</strain>
    </source>
</reference>
<accession>A0AA86MEE6</accession>
<dbReference type="EC" id="1.5.1.30" evidence="1"/>
<dbReference type="Gene3D" id="3.40.50.720">
    <property type="entry name" value="NAD(P)-binding Rossmann-like Domain"/>
    <property type="match status" value="1"/>
</dbReference>
<gene>
    <name evidence="1" type="ORF">CNEO_41072</name>
</gene>
<dbReference type="GO" id="GO:0042602">
    <property type="term" value="F:riboflavin reductase (NADPH) activity"/>
    <property type="evidence" value="ECO:0007669"/>
    <property type="project" value="UniProtKB-EC"/>
</dbReference>
<keyword evidence="1" id="KW-0560">Oxidoreductase</keyword>
<dbReference type="RefSeq" id="WP_210885277.1">
    <property type="nucleotide sequence ID" value="NZ_CAKJVE010000004.1"/>
</dbReference>
<evidence type="ECO:0000313" key="2">
    <source>
        <dbReference type="Proteomes" id="UP000789738"/>
    </source>
</evidence>
<name>A0AA86MEE6_9CLOT</name>
<comment type="caution">
    <text evidence="1">The sequence shown here is derived from an EMBL/GenBank/DDBJ whole genome shotgun (WGS) entry which is preliminary data.</text>
</comment>
<dbReference type="EMBL" id="CAKJVE010000004">
    <property type="protein sequence ID" value="CAG9704173.1"/>
    <property type="molecule type" value="Genomic_DNA"/>
</dbReference>
<dbReference type="InterPro" id="IPR036291">
    <property type="entry name" value="NAD(P)-bd_dom_sf"/>
</dbReference>